<proteinExistence type="predicted"/>
<organism evidence="1 2">
    <name type="scientific">Thelephora ganbajun</name>
    <name type="common">Ganba fungus</name>
    <dbReference type="NCBI Taxonomy" id="370292"/>
    <lineage>
        <taxon>Eukaryota</taxon>
        <taxon>Fungi</taxon>
        <taxon>Dikarya</taxon>
        <taxon>Basidiomycota</taxon>
        <taxon>Agaricomycotina</taxon>
        <taxon>Agaricomycetes</taxon>
        <taxon>Thelephorales</taxon>
        <taxon>Thelephoraceae</taxon>
        <taxon>Thelephora</taxon>
    </lineage>
</organism>
<dbReference type="EMBL" id="MU117969">
    <property type="protein sequence ID" value="KAF9652265.1"/>
    <property type="molecule type" value="Genomic_DNA"/>
</dbReference>
<evidence type="ECO:0000313" key="1">
    <source>
        <dbReference type="EMBL" id="KAF9652265.1"/>
    </source>
</evidence>
<accession>A0ACB6ZQY5</accession>
<reference evidence="1" key="2">
    <citation type="journal article" date="2020" name="Nat. Commun.">
        <title>Large-scale genome sequencing of mycorrhizal fungi provides insights into the early evolution of symbiotic traits.</title>
        <authorList>
            <person name="Miyauchi S."/>
            <person name="Kiss E."/>
            <person name="Kuo A."/>
            <person name="Drula E."/>
            <person name="Kohler A."/>
            <person name="Sanchez-Garcia M."/>
            <person name="Morin E."/>
            <person name="Andreopoulos B."/>
            <person name="Barry K.W."/>
            <person name="Bonito G."/>
            <person name="Buee M."/>
            <person name="Carver A."/>
            <person name="Chen C."/>
            <person name="Cichocki N."/>
            <person name="Clum A."/>
            <person name="Culley D."/>
            <person name="Crous P.W."/>
            <person name="Fauchery L."/>
            <person name="Girlanda M."/>
            <person name="Hayes R.D."/>
            <person name="Keri Z."/>
            <person name="LaButti K."/>
            <person name="Lipzen A."/>
            <person name="Lombard V."/>
            <person name="Magnuson J."/>
            <person name="Maillard F."/>
            <person name="Murat C."/>
            <person name="Nolan M."/>
            <person name="Ohm R.A."/>
            <person name="Pangilinan J."/>
            <person name="Pereira M.F."/>
            <person name="Perotto S."/>
            <person name="Peter M."/>
            <person name="Pfister S."/>
            <person name="Riley R."/>
            <person name="Sitrit Y."/>
            <person name="Stielow J.B."/>
            <person name="Szollosi G."/>
            <person name="Zifcakova L."/>
            <person name="Stursova M."/>
            <person name="Spatafora J.W."/>
            <person name="Tedersoo L."/>
            <person name="Vaario L.M."/>
            <person name="Yamada A."/>
            <person name="Yan M."/>
            <person name="Wang P."/>
            <person name="Xu J."/>
            <person name="Bruns T."/>
            <person name="Baldrian P."/>
            <person name="Vilgalys R."/>
            <person name="Dunand C."/>
            <person name="Henrissat B."/>
            <person name="Grigoriev I.V."/>
            <person name="Hibbett D."/>
            <person name="Nagy L.G."/>
            <person name="Martin F.M."/>
        </authorList>
    </citation>
    <scope>NUCLEOTIDE SEQUENCE</scope>
    <source>
        <strain evidence="1">P2</strain>
    </source>
</reference>
<name>A0ACB6ZQY5_THEGA</name>
<sequence>MSDDPEINPYELLGLSTDATDQDIRTAYRKLSLKVHPDRNRNNPEAGRKFHELTQAYELLLDPLRRMALDAKQRLKEAQQRRYAAANDKRKRMLDELEQRERELKKTKAEQQKKKQEIHRENEALMEQGRRLREQKEKELQQREEDARKAAESLADEPPSLGPLDTTVRLKYSATALPHLTNPESLATLLQPFGNTDKDSIVLSIKTKASKKKASSKEVKHGTALVPFKRIGDAFAAICASGVKERGLEGVQISWAGNSGEEPELVAWLKRHGKLGASSEAAKEQKPSTSNPALDTPSSVPAPGSIPGLDYESLTLMKMREAERARLEREILEQEAAEG</sequence>
<dbReference type="Proteomes" id="UP000886501">
    <property type="component" value="Unassembled WGS sequence"/>
</dbReference>
<evidence type="ECO:0000313" key="2">
    <source>
        <dbReference type="Proteomes" id="UP000886501"/>
    </source>
</evidence>
<keyword evidence="2" id="KW-1185">Reference proteome</keyword>
<reference evidence="1" key="1">
    <citation type="submission" date="2019-10" db="EMBL/GenBank/DDBJ databases">
        <authorList>
            <consortium name="DOE Joint Genome Institute"/>
            <person name="Kuo A."/>
            <person name="Miyauchi S."/>
            <person name="Kiss E."/>
            <person name="Drula E."/>
            <person name="Kohler A."/>
            <person name="Sanchez-Garcia M."/>
            <person name="Andreopoulos B."/>
            <person name="Barry K.W."/>
            <person name="Bonito G."/>
            <person name="Buee M."/>
            <person name="Carver A."/>
            <person name="Chen C."/>
            <person name="Cichocki N."/>
            <person name="Clum A."/>
            <person name="Culley D."/>
            <person name="Crous P.W."/>
            <person name="Fauchery L."/>
            <person name="Girlanda M."/>
            <person name="Hayes R."/>
            <person name="Keri Z."/>
            <person name="Labutti K."/>
            <person name="Lipzen A."/>
            <person name="Lombard V."/>
            <person name="Magnuson J."/>
            <person name="Maillard F."/>
            <person name="Morin E."/>
            <person name="Murat C."/>
            <person name="Nolan M."/>
            <person name="Ohm R."/>
            <person name="Pangilinan J."/>
            <person name="Pereira M."/>
            <person name="Perotto S."/>
            <person name="Peter M."/>
            <person name="Riley R."/>
            <person name="Sitrit Y."/>
            <person name="Stielow B."/>
            <person name="Szollosi G."/>
            <person name="Zifcakova L."/>
            <person name="Stursova M."/>
            <person name="Spatafora J.W."/>
            <person name="Tedersoo L."/>
            <person name="Vaario L.-M."/>
            <person name="Yamada A."/>
            <person name="Yan M."/>
            <person name="Wang P."/>
            <person name="Xu J."/>
            <person name="Bruns T."/>
            <person name="Baldrian P."/>
            <person name="Vilgalys R."/>
            <person name="Henrissat B."/>
            <person name="Grigoriev I.V."/>
            <person name="Hibbett D."/>
            <person name="Nagy L.G."/>
            <person name="Martin F.M."/>
        </authorList>
    </citation>
    <scope>NUCLEOTIDE SEQUENCE</scope>
    <source>
        <strain evidence="1">P2</strain>
    </source>
</reference>
<gene>
    <name evidence="1" type="ORF">BDM02DRAFT_3183663</name>
</gene>
<comment type="caution">
    <text evidence="1">The sequence shown here is derived from an EMBL/GenBank/DDBJ whole genome shotgun (WGS) entry which is preliminary data.</text>
</comment>
<protein>
    <submittedName>
        <fullName evidence="1">DnaJ-domain-containing protein</fullName>
    </submittedName>
</protein>